<dbReference type="Proteomes" id="UP001596472">
    <property type="component" value="Unassembled WGS sequence"/>
</dbReference>
<dbReference type="EMBL" id="JBHTBS010000001">
    <property type="protein sequence ID" value="MFC7335964.1"/>
    <property type="molecule type" value="Genomic_DNA"/>
</dbReference>
<gene>
    <name evidence="2" type="ORF">ACFQY0_02140</name>
</gene>
<reference evidence="3" key="1">
    <citation type="journal article" date="2019" name="Int. J. Syst. Evol. Microbiol.">
        <title>The Global Catalogue of Microorganisms (GCM) 10K type strain sequencing project: providing services to taxonomists for standard genome sequencing and annotation.</title>
        <authorList>
            <consortium name="The Broad Institute Genomics Platform"/>
            <consortium name="The Broad Institute Genome Sequencing Center for Infectious Disease"/>
            <person name="Wu L."/>
            <person name="Ma J."/>
        </authorList>
    </citation>
    <scope>NUCLEOTIDE SEQUENCE [LARGE SCALE GENOMIC DNA]</scope>
    <source>
        <strain evidence="3">CGMCC 4.1467</strain>
    </source>
</reference>
<keyword evidence="1" id="KW-0732">Signal</keyword>
<proteinExistence type="predicted"/>
<evidence type="ECO:0000313" key="2">
    <source>
        <dbReference type="EMBL" id="MFC7335964.1"/>
    </source>
</evidence>
<comment type="caution">
    <text evidence="2">The sequence shown here is derived from an EMBL/GenBank/DDBJ whole genome shotgun (WGS) entry which is preliminary data.</text>
</comment>
<organism evidence="2 3">
    <name type="scientific">Haloferula chungangensis</name>
    <dbReference type="NCBI Taxonomy" id="1048331"/>
    <lineage>
        <taxon>Bacteria</taxon>
        <taxon>Pseudomonadati</taxon>
        <taxon>Verrucomicrobiota</taxon>
        <taxon>Verrucomicrobiia</taxon>
        <taxon>Verrucomicrobiales</taxon>
        <taxon>Verrucomicrobiaceae</taxon>
        <taxon>Haloferula</taxon>
    </lineage>
</organism>
<name>A0ABW2L2L1_9BACT</name>
<evidence type="ECO:0000256" key="1">
    <source>
        <dbReference type="SAM" id="SignalP"/>
    </source>
</evidence>
<feature type="signal peptide" evidence="1">
    <location>
        <begin position="1"/>
        <end position="21"/>
    </location>
</feature>
<evidence type="ECO:0000313" key="3">
    <source>
        <dbReference type="Proteomes" id="UP001596472"/>
    </source>
</evidence>
<dbReference type="RefSeq" id="WP_379708598.1">
    <property type="nucleotide sequence ID" value="NZ_JBHTBS010000001.1"/>
</dbReference>
<keyword evidence="3" id="KW-1185">Reference proteome</keyword>
<sequence length="269" mass="28926">MNRTNLLTAISLLGSLATSQAAFTLLDDFESYSNGDISSASNWSYDSSAGLVDGQVGGDATNRYLIQKGANTGGANDSHTKFDNNTVLIANNAIGTYFFRAYMTADTHMGTGLSPLTSAAASNHWNDAKPIIRIGNRVGTGANTEIYAYNDTTYSGLASNTTDGHWYNFWVLIDNTDGADSYEVHIQSDTDTNYLSQTQIGPTGLGFRNGTADGDLKSLFFRTAINSADVYFDDLYIDSTSHNLVNPVPEPAVSLLGALGLLGLLRRRR</sequence>
<protein>
    <submittedName>
        <fullName evidence="2">PEP-CTERM sorting domain-containing protein</fullName>
    </submittedName>
</protein>
<accession>A0ABW2L2L1</accession>
<feature type="chain" id="PRO_5047029672" evidence="1">
    <location>
        <begin position="22"/>
        <end position="269"/>
    </location>
</feature>